<feature type="compositionally biased region" description="Polar residues" evidence="1">
    <location>
        <begin position="185"/>
        <end position="196"/>
    </location>
</feature>
<keyword evidence="3" id="KW-0732">Signal</keyword>
<feature type="transmembrane region" description="Helical" evidence="2">
    <location>
        <begin position="601"/>
        <end position="620"/>
    </location>
</feature>
<dbReference type="RefSeq" id="WP_278476596.1">
    <property type="nucleotide sequence ID" value="NZ_JABZRE010000001.1"/>
</dbReference>
<name>A0A930E307_9FIRM</name>
<keyword evidence="2" id="KW-0812">Transmembrane</keyword>
<proteinExistence type="predicted"/>
<protein>
    <submittedName>
        <fullName evidence="4">Uncharacterized protein</fullName>
    </submittedName>
</protein>
<dbReference type="AlphaFoldDB" id="A0A930E307"/>
<sequence>MFKNKLKKLGIVGALALTLLNPFLGASTVFAKDSDHSGAAYLETELSPSEHRITANVNYQPTGDAWFGQDTKKSPEWIAEKISWSPESWKFTEALLNGGGDPAQGVAQIPWLGKVSSGSYFSPKTTSKEFKTLTKKYEDLGGGSRNNLVMTFPGWAAADRVYNVSNGGKGLDRNDEKTSDEFSRIDSSNASTASGQVNDGLVSELNRALEDNYGSLISNNKKKNPALSTEGFMNLLYLTVAGKFPKKGSYWTYNEVDYSINASEQVGSKPILIDNPWGRKSPTDKLVQIYPNRDGAVKTDAYTYAVPKGYHAGVGEKGSDKYATDVYAITWFDVATAATSATVRGESKEKKDSNNTVVGEQVDNWLYNALTGLLSVMGVRNADELVFGEWGNLFKNNTYEVFLAVQVPFIVLGGMMLLLAVYDAVIKSAKEYKTVGEVRTIESVLGRCVNAILMIAILDVIVMTAIFANRVLVDFSAQISHYMKNLSAAPKGGGSWGQSFFENVFGFANITSIFVIIAVTILNIKFTWRYIARAISFGIYFVTAPLIFCLDALKGGGKLFEFGPMTADVMKNIIGLIFQQGMDALGIAFALNIGRMIFGNGMLVTILGFLSVEAIVNALMQTFGIRAGSIKGIAEAGMKVHKGAAAMGGALAASALTKGIANVRNGRNRDDEAILRAKIEGSANKPNNLNGKPNENSADGFNLEVQKKAANERKKAQEEIKKNGIQIPGSGEGSGVPTTLTPGSGVGELGDAFEGSGAVASAWAMAGDFKDKVSGVAKDALGKLDNATGQGRFKNALKSGGSAFFEGATSRGIYGDKDTVNAKKGFRPNLLDNNLNAGNYSIGPDGKVHANNLSGKMSRIGRDAARFAGGALLGGITDPKYGMRALIGATAQGVSAITPTIFDDAVAASMNAKNMEAAMTGKTTGSTLGAIATSLPGRFLYGAKGASFDVDSVTADKMAADQNAGMRVADFNGRGKDGNPFNEFSSEVKDASTTSAIFRTGGGADVDDKQFRQMHETMTELRNMEDNPNNITTYSRDDLVAMTSDAVRSESAQKALDYMDKNGYEAVNFNGSEVTYDRTYVRQETDKPLDIDDPNSWFIQSKLQNSPQAYDQPTGVLFKQGTQDGKIYAFSPANPTTGETARGLKQREIDLQAIKSNKELQKDEKLNLIKDVYSSGGNNYREYRQTINLDDKLGKSGTPNSPEYPKKGSGLDIEDRSNLTL</sequence>
<accession>A0A930E307</accession>
<dbReference type="Proteomes" id="UP000758611">
    <property type="component" value="Unassembled WGS sequence"/>
</dbReference>
<dbReference type="EMBL" id="JABZRE010000001">
    <property type="protein sequence ID" value="MBF1306196.1"/>
    <property type="molecule type" value="Genomic_DNA"/>
</dbReference>
<evidence type="ECO:0000313" key="5">
    <source>
        <dbReference type="Proteomes" id="UP000758611"/>
    </source>
</evidence>
<evidence type="ECO:0000256" key="3">
    <source>
        <dbReference type="SAM" id="SignalP"/>
    </source>
</evidence>
<feature type="transmembrane region" description="Helical" evidence="2">
    <location>
        <begin position="534"/>
        <end position="553"/>
    </location>
</feature>
<feature type="transmembrane region" description="Helical" evidence="2">
    <location>
        <begin position="504"/>
        <end position="522"/>
    </location>
</feature>
<feature type="signal peptide" evidence="3">
    <location>
        <begin position="1"/>
        <end position="31"/>
    </location>
</feature>
<feature type="region of interest" description="Disordered" evidence="1">
    <location>
        <begin position="1190"/>
        <end position="1221"/>
    </location>
</feature>
<feature type="transmembrane region" description="Helical" evidence="2">
    <location>
        <begin position="573"/>
        <end position="594"/>
    </location>
</feature>
<comment type="caution">
    <text evidence="4">The sequence shown here is derived from an EMBL/GenBank/DDBJ whole genome shotgun (WGS) entry which is preliminary data.</text>
</comment>
<evidence type="ECO:0000256" key="2">
    <source>
        <dbReference type="SAM" id="Phobius"/>
    </source>
</evidence>
<keyword evidence="2" id="KW-0472">Membrane</keyword>
<feature type="region of interest" description="Disordered" evidence="1">
    <location>
        <begin position="166"/>
        <end position="196"/>
    </location>
</feature>
<organism evidence="4 5">
    <name type="scientific">Parvimonas micra</name>
    <dbReference type="NCBI Taxonomy" id="33033"/>
    <lineage>
        <taxon>Bacteria</taxon>
        <taxon>Bacillati</taxon>
        <taxon>Bacillota</taxon>
        <taxon>Tissierellia</taxon>
        <taxon>Tissierellales</taxon>
        <taxon>Peptoniphilaceae</taxon>
        <taxon>Parvimonas</taxon>
    </lineage>
</organism>
<feature type="transmembrane region" description="Helical" evidence="2">
    <location>
        <begin position="401"/>
        <end position="423"/>
    </location>
</feature>
<reference evidence="4" key="1">
    <citation type="submission" date="2020-04" db="EMBL/GenBank/DDBJ databases">
        <title>Deep metagenomics examines the oral microbiome during advanced dental caries in children, revealing novel taxa and co-occurrences with host molecules.</title>
        <authorList>
            <person name="Baker J.L."/>
            <person name="Morton J.T."/>
            <person name="Dinis M."/>
            <person name="Alvarez R."/>
            <person name="Tran N.C."/>
            <person name="Knight R."/>
            <person name="Edlund A."/>
        </authorList>
    </citation>
    <scope>NUCLEOTIDE SEQUENCE</scope>
    <source>
        <strain evidence="4">JCVI_23_bin.11</strain>
    </source>
</reference>
<gene>
    <name evidence="4" type="ORF">HXM94_00140</name>
</gene>
<feature type="transmembrane region" description="Helical" evidence="2">
    <location>
        <begin position="444"/>
        <end position="468"/>
    </location>
</feature>
<evidence type="ECO:0000256" key="1">
    <source>
        <dbReference type="SAM" id="MobiDB-lite"/>
    </source>
</evidence>
<feature type="chain" id="PRO_5037854154" evidence="3">
    <location>
        <begin position="32"/>
        <end position="1221"/>
    </location>
</feature>
<keyword evidence="2" id="KW-1133">Transmembrane helix</keyword>
<feature type="compositionally biased region" description="Basic and acidic residues" evidence="1">
    <location>
        <begin position="170"/>
        <end position="184"/>
    </location>
</feature>
<evidence type="ECO:0000313" key="4">
    <source>
        <dbReference type="EMBL" id="MBF1306196.1"/>
    </source>
</evidence>